<feature type="region of interest" description="Disordered" evidence="1">
    <location>
        <begin position="129"/>
        <end position="148"/>
    </location>
</feature>
<gene>
    <name evidence="2" type="ORF">HCN08_15355</name>
</gene>
<protein>
    <submittedName>
        <fullName evidence="2">Uncharacterized protein</fullName>
    </submittedName>
</protein>
<name>A0ABX0ZP15_9ACTN</name>
<feature type="compositionally biased region" description="Pro residues" evidence="1">
    <location>
        <begin position="133"/>
        <end position="143"/>
    </location>
</feature>
<feature type="region of interest" description="Disordered" evidence="1">
    <location>
        <begin position="63"/>
        <end position="116"/>
    </location>
</feature>
<dbReference type="EMBL" id="JAATEJ010000010">
    <property type="protein sequence ID" value="NJP44760.1"/>
    <property type="molecule type" value="Genomic_DNA"/>
</dbReference>
<dbReference type="RefSeq" id="WP_167983610.1">
    <property type="nucleotide sequence ID" value="NZ_JAATEJ010000010.1"/>
</dbReference>
<evidence type="ECO:0000313" key="3">
    <source>
        <dbReference type="Proteomes" id="UP000734511"/>
    </source>
</evidence>
<sequence>MTVSAVSAVNAVGVAGARGAGGVLGAAGGVPRTVVRRTGFTITADGAYAACLAEIVGDGGGVTGSPGGSPAGGAGGSGGGSPTGGSGGVTAGRTGGVTEGVPDGVPGGSPEAGSGTARGLLAERWTLSGPEPYAVPLPGPQPEEPGTQVLPLADGRVLIRRRVADRYDLALLYPSGPDTGELPVGSLTGDDVRLLPPAPTAAPVAYALAYEAQACRTDIWRVHGAAAPELVMTVPGRCTGGVWLDRSGRLLALDRELAGRTKAVAADLHTGRTSPLLQITDESDDRLLLAEPDSGLLLLRSDAPGESRLGWGVLGSHRPVRFPDALRVPGVQLTPVAAQPGQILTPEASVIAFRAEVPGGAESLALWRPGDRRLHWRASPLGWLGAAGMWLPGDELRLPYASGSAGQPARAEGDFTCGLAAYEPPATWPERTPMRSAGAPAWSSAGSYGAGSYAPGAGTSSYPPGAGTGPYAASAGAGFYAPGAGDRMVSRPGAAAGERVRAALPAGRAVRRALTVLPLQQAPLAAAPAI</sequence>
<comment type="caution">
    <text evidence="2">The sequence shown here is derived from an EMBL/GenBank/DDBJ whole genome shotgun (WGS) entry which is preliminary data.</text>
</comment>
<accession>A0ABX0ZP15</accession>
<evidence type="ECO:0000256" key="1">
    <source>
        <dbReference type="SAM" id="MobiDB-lite"/>
    </source>
</evidence>
<dbReference type="Proteomes" id="UP000734511">
    <property type="component" value="Unassembled WGS sequence"/>
</dbReference>
<keyword evidence="3" id="KW-1185">Reference proteome</keyword>
<proteinExistence type="predicted"/>
<feature type="compositionally biased region" description="Gly residues" evidence="1">
    <location>
        <begin position="63"/>
        <end position="98"/>
    </location>
</feature>
<organism evidence="2 3">
    <name type="scientific">Actinacidiphila epipremni</name>
    <dbReference type="NCBI Taxonomy" id="2053013"/>
    <lineage>
        <taxon>Bacteria</taxon>
        <taxon>Bacillati</taxon>
        <taxon>Actinomycetota</taxon>
        <taxon>Actinomycetes</taxon>
        <taxon>Kitasatosporales</taxon>
        <taxon>Streptomycetaceae</taxon>
        <taxon>Actinacidiphila</taxon>
    </lineage>
</organism>
<evidence type="ECO:0000313" key="2">
    <source>
        <dbReference type="EMBL" id="NJP44760.1"/>
    </source>
</evidence>
<reference evidence="2 3" key="1">
    <citation type="submission" date="2020-03" db="EMBL/GenBank/DDBJ databases">
        <title>WGS of actinomycetes isolated from Thailand.</title>
        <authorList>
            <person name="Thawai C."/>
        </authorList>
    </citation>
    <scope>NUCLEOTIDE SEQUENCE [LARGE SCALE GENOMIC DNA]</scope>
    <source>
        <strain evidence="2 3">PRB2-1</strain>
    </source>
</reference>